<proteinExistence type="predicted"/>
<feature type="compositionally biased region" description="Polar residues" evidence="1">
    <location>
        <begin position="105"/>
        <end position="120"/>
    </location>
</feature>
<sequence>MSQPNFLSETDIDTLINLLLRSQQSRTREALCLSIGIDPKRLSFLRDSSDADFFLLFIQYLNEIGDTEALCQLCCKELFPIFHKGTHSLILSDIAVKLNCNHQFSQNSSNNKQPTSSASNPAAEFNDNLSNQPNVSKPKSLFTRIVYHKNKLFAVAAILAFGLIGHPVYESLKPSPQLVEDKMLTEKARLVWSETEGKIGPYKEHTVIVKPTNVNLRNFSVEAQFYNPYNGAMENWTYGFAFWPQNPNNNLKVSSFDIWVTSKEKEWRFGGTSRSSNGKLSNLNVSEKGSNKLRLTVKENKAKIFVNDIYIETFDVSDFTNKGDVLLIIKDGISGKSVKYENLKIWSLDN</sequence>
<keyword evidence="3" id="KW-1185">Reference proteome</keyword>
<evidence type="ECO:0000256" key="1">
    <source>
        <dbReference type="SAM" id="MobiDB-lite"/>
    </source>
</evidence>
<protein>
    <submittedName>
        <fullName evidence="2">Uncharacterized protein</fullName>
    </submittedName>
</protein>
<evidence type="ECO:0000313" key="2">
    <source>
        <dbReference type="EMBL" id="MCV3216871.1"/>
    </source>
</evidence>
<gene>
    <name evidence="2" type="ORF">OGM63_25765</name>
</gene>
<dbReference type="Proteomes" id="UP001526143">
    <property type="component" value="Unassembled WGS sequence"/>
</dbReference>
<comment type="caution">
    <text evidence="2">The sequence shown here is derived from an EMBL/GenBank/DDBJ whole genome shotgun (WGS) entry which is preliminary data.</text>
</comment>
<name>A0ABT3B671_9CYAN</name>
<dbReference type="EMBL" id="JAOWRF010000368">
    <property type="protein sequence ID" value="MCV3216871.1"/>
    <property type="molecule type" value="Genomic_DNA"/>
</dbReference>
<dbReference type="RefSeq" id="WP_263748558.1">
    <property type="nucleotide sequence ID" value="NZ_JAOWRF010000368.1"/>
</dbReference>
<organism evidence="2 3">
    <name type="scientific">Plectonema radiosum NIES-515</name>
    <dbReference type="NCBI Taxonomy" id="2986073"/>
    <lineage>
        <taxon>Bacteria</taxon>
        <taxon>Bacillati</taxon>
        <taxon>Cyanobacteriota</taxon>
        <taxon>Cyanophyceae</taxon>
        <taxon>Oscillatoriophycideae</taxon>
        <taxon>Oscillatoriales</taxon>
        <taxon>Microcoleaceae</taxon>
        <taxon>Plectonema</taxon>
    </lineage>
</organism>
<dbReference type="Gene3D" id="2.60.120.560">
    <property type="entry name" value="Exo-inulinase, domain 1"/>
    <property type="match status" value="1"/>
</dbReference>
<accession>A0ABT3B671</accession>
<feature type="region of interest" description="Disordered" evidence="1">
    <location>
        <begin position="105"/>
        <end position="132"/>
    </location>
</feature>
<evidence type="ECO:0000313" key="3">
    <source>
        <dbReference type="Proteomes" id="UP001526143"/>
    </source>
</evidence>
<reference evidence="2 3" key="1">
    <citation type="submission" date="2022-10" db="EMBL/GenBank/DDBJ databases">
        <title>Identification of biosynthetic pathway for the production of the potent trypsin inhibitor radiosumin.</title>
        <authorList>
            <person name="Fewer D.P."/>
            <person name="Delbaje E."/>
            <person name="Ouyang X."/>
            <person name="Agostino P.D."/>
            <person name="Wahlsten M."/>
            <person name="Jokela J."/>
            <person name="Permi P."/>
            <person name="Haapaniemi E."/>
            <person name="Koistinen H."/>
        </authorList>
    </citation>
    <scope>NUCLEOTIDE SEQUENCE [LARGE SCALE GENOMIC DNA]</scope>
    <source>
        <strain evidence="2 3">NIES-515</strain>
    </source>
</reference>